<evidence type="ECO:0000313" key="13">
    <source>
        <dbReference type="Proteomes" id="UP000186804"/>
    </source>
</evidence>
<dbReference type="GeneID" id="92367095"/>
<evidence type="ECO:0000259" key="11">
    <source>
        <dbReference type="SMART" id="SM01390"/>
    </source>
</evidence>
<dbReference type="CDD" id="cd00165">
    <property type="entry name" value="S4"/>
    <property type="match status" value="1"/>
</dbReference>
<sequence>MRQLKYHEQKLLKKVNLYSWKREYNERETKIARRYYIQDREDYVKYNRLCGYITKLVSGLRKLDPSDEFRIKATSELLNKLYHMGVISSRMSLEVIEHLPASAFCRRRLAVVLVQLKFCPNLKDAVTFIEQGHIRIGPNVIYDPAYHVSRDIEDFITWSQGSKIKRAIDKFNNTLDDFELLGN</sequence>
<evidence type="ECO:0000256" key="8">
    <source>
        <dbReference type="ARBA" id="ARBA00072223"/>
    </source>
</evidence>
<comment type="subcellular location">
    <subcellularLocation>
        <location evidence="1">Nucleus</location>
        <location evidence="1">Nucleolus</location>
    </subcellularLocation>
</comment>
<dbReference type="Gene3D" id="3.10.290.10">
    <property type="entry name" value="RNA-binding S4 domain"/>
    <property type="match status" value="1"/>
</dbReference>
<comment type="similarity">
    <text evidence="2">Belongs to the universal ribosomal protein uS4 family.</text>
</comment>
<evidence type="ECO:0000256" key="3">
    <source>
        <dbReference type="ARBA" id="ARBA00022517"/>
    </source>
</evidence>
<dbReference type="GO" id="GO:0042274">
    <property type="term" value="P:ribosomal small subunit biogenesis"/>
    <property type="evidence" value="ECO:0007669"/>
    <property type="project" value="TreeGrafter"/>
</dbReference>
<dbReference type="GO" id="GO:0019843">
    <property type="term" value="F:rRNA binding"/>
    <property type="evidence" value="ECO:0007669"/>
    <property type="project" value="InterPro"/>
</dbReference>
<dbReference type="InterPro" id="IPR036986">
    <property type="entry name" value="S4_RNA-bd_sf"/>
</dbReference>
<dbReference type="EMBL" id="LRBS01000080">
    <property type="protein sequence ID" value="OII75827.1"/>
    <property type="molecule type" value="Genomic_DNA"/>
</dbReference>
<dbReference type="InterPro" id="IPR002942">
    <property type="entry name" value="S4_RNA-bd"/>
</dbReference>
<accession>A0A1J4MQV5</accession>
<dbReference type="PANTHER" id="PTHR11831">
    <property type="entry name" value="30S 40S RIBOSOMAL PROTEIN"/>
    <property type="match status" value="1"/>
</dbReference>
<evidence type="ECO:0000256" key="1">
    <source>
        <dbReference type="ARBA" id="ARBA00004604"/>
    </source>
</evidence>
<dbReference type="FunFam" id="3.10.290.10:FF:000006">
    <property type="entry name" value="U3 small nucleolar ribonucleoprotein IMP3"/>
    <property type="match status" value="1"/>
</dbReference>
<dbReference type="PROSITE" id="PS50889">
    <property type="entry name" value="S4"/>
    <property type="match status" value="1"/>
</dbReference>
<dbReference type="Proteomes" id="UP000186804">
    <property type="component" value="Unassembled WGS sequence"/>
</dbReference>
<evidence type="ECO:0000259" key="10">
    <source>
        <dbReference type="SMART" id="SM00363"/>
    </source>
</evidence>
<dbReference type="SUPFAM" id="SSF55174">
    <property type="entry name" value="Alpha-L RNA-binding motif"/>
    <property type="match status" value="1"/>
</dbReference>
<name>A0A1J4MQV5_9CRYT</name>
<evidence type="ECO:0000256" key="4">
    <source>
        <dbReference type="ARBA" id="ARBA00022884"/>
    </source>
</evidence>
<feature type="domain" description="Small ribosomal subunit protein uS4 N-terminal" evidence="11">
    <location>
        <begin position="3"/>
        <end position="106"/>
    </location>
</feature>
<organism evidence="12 13">
    <name type="scientific">Cryptosporidium andersoni</name>
    <dbReference type="NCBI Taxonomy" id="117008"/>
    <lineage>
        <taxon>Eukaryota</taxon>
        <taxon>Sar</taxon>
        <taxon>Alveolata</taxon>
        <taxon>Apicomplexa</taxon>
        <taxon>Conoidasida</taxon>
        <taxon>Coccidia</taxon>
        <taxon>Eucoccidiorida</taxon>
        <taxon>Eimeriorina</taxon>
        <taxon>Cryptosporidiidae</taxon>
        <taxon>Cryptosporidium</taxon>
    </lineage>
</organism>
<dbReference type="Pfam" id="PF01479">
    <property type="entry name" value="S4"/>
    <property type="match status" value="1"/>
</dbReference>
<keyword evidence="6 12" id="KW-0687">Ribonucleoprotein</keyword>
<dbReference type="GO" id="GO:0032040">
    <property type="term" value="C:small-subunit processome"/>
    <property type="evidence" value="ECO:0007669"/>
    <property type="project" value="TreeGrafter"/>
</dbReference>
<dbReference type="Pfam" id="PF00163">
    <property type="entry name" value="Ribosomal_S4"/>
    <property type="match status" value="1"/>
</dbReference>
<evidence type="ECO:0000256" key="7">
    <source>
        <dbReference type="ARBA" id="ARBA00069727"/>
    </source>
</evidence>
<dbReference type="RefSeq" id="XP_067067673.1">
    <property type="nucleotide sequence ID" value="XM_067213138.1"/>
</dbReference>
<gene>
    <name evidence="12" type="ORF">cand_029110</name>
</gene>
<keyword evidence="3" id="KW-0690">Ribosome biogenesis</keyword>
<evidence type="ECO:0000256" key="5">
    <source>
        <dbReference type="ARBA" id="ARBA00023242"/>
    </source>
</evidence>
<evidence type="ECO:0000256" key="6">
    <source>
        <dbReference type="ARBA" id="ARBA00023274"/>
    </source>
</evidence>
<evidence type="ECO:0000256" key="2">
    <source>
        <dbReference type="ARBA" id="ARBA00007465"/>
    </source>
</evidence>
<dbReference type="GO" id="GO:0030515">
    <property type="term" value="F:snoRNA binding"/>
    <property type="evidence" value="ECO:0007669"/>
    <property type="project" value="TreeGrafter"/>
</dbReference>
<comment type="caution">
    <text evidence="12">The sequence shown here is derived from an EMBL/GenBank/DDBJ whole genome shotgun (WGS) entry which is preliminary data.</text>
</comment>
<dbReference type="OrthoDB" id="10248812at2759"/>
<protein>
    <recommendedName>
        <fullName evidence="7">U3 small nucleolar ribonucleoprotein protein IMP3</fullName>
    </recommendedName>
    <alternativeName>
        <fullName evidence="8">U3 small nucleolar ribonucleoprotein protein imp3</fullName>
    </alternativeName>
</protein>
<keyword evidence="4 9" id="KW-0694">RNA-binding</keyword>
<dbReference type="InterPro" id="IPR022801">
    <property type="entry name" value="Ribosomal_uS4"/>
</dbReference>
<dbReference type="SMART" id="SM01390">
    <property type="entry name" value="Ribosomal_S4"/>
    <property type="match status" value="1"/>
</dbReference>
<dbReference type="SMART" id="SM00363">
    <property type="entry name" value="S4"/>
    <property type="match status" value="1"/>
</dbReference>
<proteinExistence type="inferred from homology"/>
<evidence type="ECO:0000313" key="12">
    <source>
        <dbReference type="EMBL" id="OII75827.1"/>
    </source>
</evidence>
<dbReference type="AlphaFoldDB" id="A0A1J4MQV5"/>
<reference evidence="12 13" key="1">
    <citation type="submission" date="2016-10" db="EMBL/GenBank/DDBJ databases">
        <title>Reductive evolution of mitochondrial metabolism and differential evolution of invasion-related proteins in Cryptosporidium.</title>
        <authorList>
            <person name="Liu S."/>
            <person name="Roellig D.M."/>
            <person name="Guo Y."/>
            <person name="Li N."/>
            <person name="Frace M.A."/>
            <person name="Tang K."/>
            <person name="Zhang L."/>
            <person name="Feng Y."/>
            <person name="Xiao L."/>
        </authorList>
    </citation>
    <scope>NUCLEOTIDE SEQUENCE [LARGE SCALE GENOMIC DNA]</scope>
    <source>
        <strain evidence="12">30847</strain>
    </source>
</reference>
<feature type="domain" description="RNA-binding S4" evidence="10">
    <location>
        <begin position="107"/>
        <end position="173"/>
    </location>
</feature>
<dbReference type="InterPro" id="IPR001912">
    <property type="entry name" value="Ribosomal_uS4_N"/>
</dbReference>
<keyword evidence="5" id="KW-0539">Nucleus</keyword>
<keyword evidence="13" id="KW-1185">Reference proteome</keyword>
<dbReference type="PANTHER" id="PTHR11831:SF1">
    <property type="entry name" value="U3 SMALL NUCLEOLAR RIBONUCLEOPROTEIN PROTEIN IMP3"/>
    <property type="match status" value="1"/>
</dbReference>
<dbReference type="GO" id="GO:0006364">
    <property type="term" value="P:rRNA processing"/>
    <property type="evidence" value="ECO:0007669"/>
    <property type="project" value="TreeGrafter"/>
</dbReference>
<dbReference type="GO" id="GO:0034457">
    <property type="term" value="C:Mpp10 complex"/>
    <property type="evidence" value="ECO:0007669"/>
    <property type="project" value="TreeGrafter"/>
</dbReference>
<dbReference type="VEuPathDB" id="CryptoDB:cand_029110"/>
<evidence type="ECO:0000256" key="9">
    <source>
        <dbReference type="PROSITE-ProRule" id="PRU00182"/>
    </source>
</evidence>